<reference evidence="2" key="1">
    <citation type="submission" date="2021-03" db="EMBL/GenBank/DDBJ databases">
        <title>Roseibium sp. CAU 1637 isolated from Incheon.</title>
        <authorList>
            <person name="Kim W."/>
        </authorList>
    </citation>
    <scope>NUCLEOTIDE SEQUENCE</scope>
    <source>
        <strain evidence="2">CAU 1637</strain>
    </source>
</reference>
<evidence type="ECO:0000256" key="1">
    <source>
        <dbReference type="SAM" id="Phobius"/>
    </source>
</evidence>
<organism evidence="2 3">
    <name type="scientific">Roseibium limicola</name>
    <dbReference type="NCBI Taxonomy" id="2816037"/>
    <lineage>
        <taxon>Bacteria</taxon>
        <taxon>Pseudomonadati</taxon>
        <taxon>Pseudomonadota</taxon>
        <taxon>Alphaproteobacteria</taxon>
        <taxon>Hyphomicrobiales</taxon>
        <taxon>Stappiaceae</taxon>
        <taxon>Roseibium</taxon>
    </lineage>
</organism>
<keyword evidence="3" id="KW-1185">Reference proteome</keyword>
<evidence type="ECO:0000313" key="2">
    <source>
        <dbReference type="EMBL" id="MBO0346768.1"/>
    </source>
</evidence>
<dbReference type="EMBL" id="JAFLNF010000007">
    <property type="protein sequence ID" value="MBO0346768.1"/>
    <property type="molecule type" value="Genomic_DNA"/>
</dbReference>
<feature type="transmembrane region" description="Helical" evidence="1">
    <location>
        <begin position="74"/>
        <end position="91"/>
    </location>
</feature>
<keyword evidence="1" id="KW-1133">Transmembrane helix</keyword>
<dbReference type="AlphaFoldDB" id="A0A939EQQ4"/>
<keyword evidence="1" id="KW-0812">Transmembrane</keyword>
<accession>A0A939EQQ4</accession>
<evidence type="ECO:0000313" key="3">
    <source>
        <dbReference type="Proteomes" id="UP000664779"/>
    </source>
</evidence>
<protein>
    <submittedName>
        <fullName evidence="2">Uncharacterized protein</fullName>
    </submittedName>
</protein>
<keyword evidence="1" id="KW-0472">Membrane</keyword>
<gene>
    <name evidence="2" type="ORF">J0X15_16190</name>
</gene>
<sequence length="92" mass="10290">MSDNKNRDRVERTSEADARRARAFRDLDRVAAESETIGSSTFVRMAKRAQDHLGAADKAKTDPVEIWATRIGRSAGLIFALGLLIHLFLTYL</sequence>
<proteinExistence type="predicted"/>
<dbReference type="RefSeq" id="WP_206942893.1">
    <property type="nucleotide sequence ID" value="NZ_JAFLNF010000007.1"/>
</dbReference>
<name>A0A939EQQ4_9HYPH</name>
<comment type="caution">
    <text evidence="2">The sequence shown here is derived from an EMBL/GenBank/DDBJ whole genome shotgun (WGS) entry which is preliminary data.</text>
</comment>
<dbReference type="Proteomes" id="UP000664779">
    <property type="component" value="Unassembled WGS sequence"/>
</dbReference>